<feature type="region of interest" description="Disordered" evidence="1">
    <location>
        <begin position="187"/>
        <end position="206"/>
    </location>
</feature>
<accession>T1GBH4</accession>
<dbReference type="HOGENOM" id="CLU_083038_0_0_1"/>
<reference evidence="4" key="1">
    <citation type="submission" date="2013-02" db="EMBL/GenBank/DDBJ databases">
        <authorList>
            <person name="Hughes D."/>
        </authorList>
    </citation>
    <scope>NUCLEOTIDE SEQUENCE</scope>
    <source>
        <strain>Durham</strain>
        <strain evidence="4">NC isolate 2 -- Noor lab</strain>
    </source>
</reference>
<evidence type="ECO:0000256" key="1">
    <source>
        <dbReference type="SAM" id="MobiDB-lite"/>
    </source>
</evidence>
<evidence type="ECO:0000313" key="3">
    <source>
        <dbReference type="EnsemblMetazoa" id="MESCA000606-PA"/>
    </source>
</evidence>
<dbReference type="InterPro" id="IPR040187">
    <property type="entry name" value="OCAD1/2"/>
</dbReference>
<dbReference type="Proteomes" id="UP000015102">
    <property type="component" value="Unassembled WGS sequence"/>
</dbReference>
<dbReference type="Pfam" id="PF07051">
    <property type="entry name" value="OCIA"/>
    <property type="match status" value="1"/>
</dbReference>
<dbReference type="OMA" id="CARESFI"/>
<evidence type="ECO:0000313" key="4">
    <source>
        <dbReference type="Proteomes" id="UP000015102"/>
    </source>
</evidence>
<keyword evidence="4" id="KW-1185">Reference proteome</keyword>
<proteinExistence type="predicted"/>
<dbReference type="GO" id="GO:0005768">
    <property type="term" value="C:endosome"/>
    <property type="evidence" value="ECO:0007669"/>
    <property type="project" value="TreeGrafter"/>
</dbReference>
<dbReference type="STRING" id="36166.T1GBH4"/>
<feature type="compositionally biased region" description="Pro residues" evidence="1">
    <location>
        <begin position="227"/>
        <end position="237"/>
    </location>
</feature>
<dbReference type="PANTHER" id="PTHR13336">
    <property type="entry name" value="OVARIAN CARCINOMA IMMUNOREACTIVE ANTIGEN"/>
    <property type="match status" value="1"/>
</dbReference>
<sequence>MDNPQVQPYPHDPNAPHQRGQHPLQGYQFSPEEMRVLQECNRESFFQRSLPLGTMFGVGAYLGVKQGFLSHLKFSGKSKIWSNPKSNVGSNCCYFAGKFSYQQKCAEKIMRLPNSRLGEILRQRQRGGGAASMLPMPNDPTLGVTMSPFATPEFNEEKDQYNRSSALNLDLDRPVNQGLDDIYRPNLDNTPQTFDAELPLETPKHTTTYEELRQKNREEYMKRQSIPPRPMYPPPQAPQEAPVYRRPVDENPSQPKTNKYGDTWSS</sequence>
<feature type="domain" description="OCIA" evidence="2">
    <location>
        <begin position="26"/>
        <end position="116"/>
    </location>
</feature>
<reference evidence="3" key="2">
    <citation type="submission" date="2015-06" db="UniProtKB">
        <authorList>
            <consortium name="EnsemblMetazoa"/>
        </authorList>
    </citation>
    <scope>IDENTIFICATION</scope>
</reference>
<dbReference type="PANTHER" id="PTHR13336:SF3">
    <property type="entry name" value="OCIA DOMAIN-CONTAINING PROTEIN 1"/>
    <property type="match status" value="1"/>
</dbReference>
<name>T1GBH4_MEGSC</name>
<feature type="region of interest" description="Disordered" evidence="1">
    <location>
        <begin position="216"/>
        <end position="266"/>
    </location>
</feature>
<dbReference type="InterPro" id="IPR009764">
    <property type="entry name" value="OCIA_dom"/>
</dbReference>
<protein>
    <recommendedName>
        <fullName evidence="2">OCIA domain-containing protein</fullName>
    </recommendedName>
</protein>
<feature type="region of interest" description="Disordered" evidence="1">
    <location>
        <begin position="1"/>
        <end position="25"/>
    </location>
</feature>
<dbReference type="EnsemblMetazoa" id="MESCA000606-RA">
    <property type="protein sequence ID" value="MESCA000606-PA"/>
    <property type="gene ID" value="MESCA000606"/>
</dbReference>
<dbReference type="EMBL" id="CAQQ02140048">
    <property type="status" value="NOT_ANNOTATED_CDS"/>
    <property type="molecule type" value="Genomic_DNA"/>
</dbReference>
<dbReference type="AlphaFoldDB" id="T1GBH4"/>
<evidence type="ECO:0000259" key="2">
    <source>
        <dbReference type="Pfam" id="PF07051"/>
    </source>
</evidence>
<organism evidence="3 4">
    <name type="scientific">Megaselia scalaris</name>
    <name type="common">Humpbacked fly</name>
    <name type="synonym">Phora scalaris</name>
    <dbReference type="NCBI Taxonomy" id="36166"/>
    <lineage>
        <taxon>Eukaryota</taxon>
        <taxon>Metazoa</taxon>
        <taxon>Ecdysozoa</taxon>
        <taxon>Arthropoda</taxon>
        <taxon>Hexapoda</taxon>
        <taxon>Insecta</taxon>
        <taxon>Pterygota</taxon>
        <taxon>Neoptera</taxon>
        <taxon>Endopterygota</taxon>
        <taxon>Diptera</taxon>
        <taxon>Brachycera</taxon>
        <taxon>Muscomorpha</taxon>
        <taxon>Platypezoidea</taxon>
        <taxon>Phoridae</taxon>
        <taxon>Megaseliini</taxon>
        <taxon>Megaselia</taxon>
    </lineage>
</organism>